<proteinExistence type="predicted"/>
<evidence type="ECO:0000256" key="3">
    <source>
        <dbReference type="ARBA" id="ARBA00022801"/>
    </source>
</evidence>
<dbReference type="Pfam" id="PF22505">
    <property type="entry name" value="RNase_J_b_CASP"/>
    <property type="match status" value="1"/>
</dbReference>
<dbReference type="GO" id="GO:0046872">
    <property type="term" value="F:metal ion binding"/>
    <property type="evidence" value="ECO:0007669"/>
    <property type="project" value="UniProtKB-KW"/>
</dbReference>
<evidence type="ECO:0000313" key="9">
    <source>
        <dbReference type="Proteomes" id="UP000664417"/>
    </source>
</evidence>
<dbReference type="AlphaFoldDB" id="A0A8J7QQ84"/>
<sequence>MSPDPEPESAALRVIPLGGVGEFGANATILQSETTTILVDFGLMFPPDRRQPGVDYYVHDPELIFEQFPELSAVFITHGHEDHIGGLSFLLGYRQLPVYAMPYTLGLIRHALPGPELASNLREVALNEPVRHGDLEVEFIGVTHSIMQACALFVRGPGGTLIHSGDFKVDPLPKDDYPFQSQRLRELGQAGVDLLIMDSTNATKQGFCAGEAEIMPGLAALMTKAPGRVFLTTFSSHMPRVRHLAALAEAHGRRIAFLGNSFNKHFRIAGELDYFNDRDCFVSNNQAQRLPDDEVLYVVTGSQAEARSALMRVASGGFLGVSLRSTDTVVFSSRAIPGNERALALLVSDLERKGVVVHTPRDHHIHTSGHAFREDLAYMLMLTQPKNAAPIHGEYHQLLNHHHWLRDMLPEGEVLLIEDGNEVVIQNGTVRVMGQYDCRLLPIDGNQEWALSRKVLKDRKDMMYSGLLLVNGSISDAGVARFEVQGHGVAEPAVGEITDILEEDLNQMVFDPKMSHSEWSLLVYQRLTASLKPRFSGRPLTKIVINGRVTR</sequence>
<dbReference type="GO" id="GO:0003723">
    <property type="term" value="F:RNA binding"/>
    <property type="evidence" value="ECO:0007669"/>
    <property type="project" value="UniProtKB-KW"/>
</dbReference>
<dbReference type="RefSeq" id="WP_207862138.1">
    <property type="nucleotide sequence ID" value="NZ_JAFREP010000032.1"/>
</dbReference>
<keyword evidence="6" id="KW-0694">RNA-binding</keyword>
<keyword evidence="1" id="KW-0540">Nuclease</keyword>
<keyword evidence="5" id="KW-0269">Exonuclease</keyword>
<comment type="caution">
    <text evidence="8">The sequence shown here is derived from an EMBL/GenBank/DDBJ whole genome shotgun (WGS) entry which is preliminary data.</text>
</comment>
<evidence type="ECO:0000256" key="5">
    <source>
        <dbReference type="ARBA" id="ARBA00022839"/>
    </source>
</evidence>
<dbReference type="InterPro" id="IPR036866">
    <property type="entry name" value="RibonucZ/Hydroxyglut_hydro"/>
</dbReference>
<evidence type="ECO:0000256" key="2">
    <source>
        <dbReference type="ARBA" id="ARBA00022723"/>
    </source>
</evidence>
<dbReference type="SMART" id="SM00849">
    <property type="entry name" value="Lactamase_B"/>
    <property type="match status" value="1"/>
</dbReference>
<feature type="domain" description="Metallo-beta-lactamase" evidence="7">
    <location>
        <begin position="24"/>
        <end position="218"/>
    </location>
</feature>
<keyword evidence="2" id="KW-0479">Metal-binding</keyword>
<name>A0A8J7QQ84_9BACT</name>
<keyword evidence="4" id="KW-0862">Zinc</keyword>
<accession>A0A8J7QQ84</accession>
<dbReference type="InterPro" id="IPR011108">
    <property type="entry name" value="RMMBL"/>
</dbReference>
<dbReference type="Pfam" id="PF12706">
    <property type="entry name" value="Lactamase_B_2"/>
    <property type="match status" value="1"/>
</dbReference>
<keyword evidence="3" id="KW-0378">Hydrolase</keyword>
<dbReference type="Gene3D" id="3.40.50.10710">
    <property type="entry name" value="Metallo-hydrolase/oxidoreductase"/>
    <property type="match status" value="1"/>
</dbReference>
<dbReference type="InterPro" id="IPR055132">
    <property type="entry name" value="RNase_J_b_CASP"/>
</dbReference>
<dbReference type="EMBL" id="JAFREP010000032">
    <property type="protein sequence ID" value="MBO1322165.1"/>
    <property type="molecule type" value="Genomic_DNA"/>
</dbReference>
<dbReference type="InterPro" id="IPR001279">
    <property type="entry name" value="Metallo-B-lactamas"/>
</dbReference>
<dbReference type="SUPFAM" id="SSF56281">
    <property type="entry name" value="Metallo-hydrolase/oxidoreductase"/>
    <property type="match status" value="1"/>
</dbReference>
<dbReference type="InterPro" id="IPR042173">
    <property type="entry name" value="RNase_J_2"/>
</dbReference>
<evidence type="ECO:0000256" key="1">
    <source>
        <dbReference type="ARBA" id="ARBA00022722"/>
    </source>
</evidence>
<dbReference type="PANTHER" id="PTHR43694">
    <property type="entry name" value="RIBONUCLEASE J"/>
    <property type="match status" value="1"/>
</dbReference>
<dbReference type="Gene3D" id="3.60.15.10">
    <property type="entry name" value="Ribonuclease Z/Hydroxyacylglutathione hydrolase-like"/>
    <property type="match status" value="1"/>
</dbReference>
<evidence type="ECO:0000256" key="4">
    <source>
        <dbReference type="ARBA" id="ARBA00022833"/>
    </source>
</evidence>
<dbReference type="PANTHER" id="PTHR43694:SF1">
    <property type="entry name" value="RIBONUCLEASE J"/>
    <property type="match status" value="1"/>
</dbReference>
<dbReference type="CDD" id="cd07714">
    <property type="entry name" value="RNaseJ_MBL-fold"/>
    <property type="match status" value="1"/>
</dbReference>
<gene>
    <name evidence="8" type="ORF">J3U88_27070</name>
</gene>
<dbReference type="Proteomes" id="UP000664417">
    <property type="component" value="Unassembled WGS sequence"/>
</dbReference>
<keyword evidence="9" id="KW-1185">Reference proteome</keyword>
<evidence type="ECO:0000256" key="6">
    <source>
        <dbReference type="ARBA" id="ARBA00022884"/>
    </source>
</evidence>
<organism evidence="8 9">
    <name type="scientific">Acanthopleuribacter pedis</name>
    <dbReference type="NCBI Taxonomy" id="442870"/>
    <lineage>
        <taxon>Bacteria</taxon>
        <taxon>Pseudomonadati</taxon>
        <taxon>Acidobacteriota</taxon>
        <taxon>Holophagae</taxon>
        <taxon>Acanthopleuribacterales</taxon>
        <taxon>Acanthopleuribacteraceae</taxon>
        <taxon>Acanthopleuribacter</taxon>
    </lineage>
</organism>
<dbReference type="GO" id="GO:0004527">
    <property type="term" value="F:exonuclease activity"/>
    <property type="evidence" value="ECO:0007669"/>
    <property type="project" value="UniProtKB-KW"/>
</dbReference>
<reference evidence="8" key="1">
    <citation type="submission" date="2021-03" db="EMBL/GenBank/DDBJ databases">
        <authorList>
            <person name="Wang G."/>
        </authorList>
    </citation>
    <scope>NUCLEOTIDE SEQUENCE</scope>
    <source>
        <strain evidence="8">KCTC 12899</strain>
    </source>
</reference>
<evidence type="ECO:0000259" key="7">
    <source>
        <dbReference type="SMART" id="SM00849"/>
    </source>
</evidence>
<protein>
    <submittedName>
        <fullName evidence="8">Ribonuclease J</fullName>
    </submittedName>
</protein>
<evidence type="ECO:0000313" key="8">
    <source>
        <dbReference type="EMBL" id="MBO1322165.1"/>
    </source>
</evidence>
<dbReference type="Pfam" id="PF07521">
    <property type="entry name" value="RMMBL"/>
    <property type="match status" value="1"/>
</dbReference>